<comment type="caution">
    <text evidence="3">The sequence shown here is derived from an EMBL/GenBank/DDBJ whole genome shotgun (WGS) entry which is preliminary data.</text>
</comment>
<feature type="transmembrane region" description="Helical" evidence="1">
    <location>
        <begin position="261"/>
        <end position="283"/>
    </location>
</feature>
<reference evidence="3" key="1">
    <citation type="thesis" date="2020" institute="ProQuest LLC" country="789 East Eisenhower Parkway, Ann Arbor, MI, USA">
        <title>Comparative Genomics and Chromosome Evolution.</title>
        <authorList>
            <person name="Mudd A.B."/>
        </authorList>
    </citation>
    <scope>NUCLEOTIDE SEQUENCE</scope>
    <source>
        <strain evidence="3">HN-11 Male</strain>
        <tissue evidence="3">Kidney and liver</tissue>
    </source>
</reference>
<dbReference type="AlphaFoldDB" id="A0A8J6F646"/>
<evidence type="ECO:0000313" key="3">
    <source>
        <dbReference type="EMBL" id="KAG9480824.1"/>
    </source>
</evidence>
<keyword evidence="2" id="KW-0732">Signal</keyword>
<evidence type="ECO:0000256" key="1">
    <source>
        <dbReference type="SAM" id="Phobius"/>
    </source>
</evidence>
<name>A0A8J6F646_ELECQ</name>
<dbReference type="OrthoDB" id="10012075at2759"/>
<accession>A0A8J6F646</accession>
<keyword evidence="4" id="KW-1185">Reference proteome</keyword>
<evidence type="ECO:0000313" key="4">
    <source>
        <dbReference type="Proteomes" id="UP000770717"/>
    </source>
</evidence>
<dbReference type="Gene3D" id="2.60.40.10">
    <property type="entry name" value="Immunoglobulins"/>
    <property type="match status" value="1"/>
</dbReference>
<sequence>MTRVIFAPCEVFLLFISSILIKSEEIKDAAVSATILFCFKRCEAKSRYKIDHDSGVTIHIPCDSEPQIPAKYEGRLSIDKATGCVTLRNTTKSDGGLYTLEHKNGHGDKESHRQIRYRFHDKVWISELSRNDTDGRVSLTVGCAGEPKAIIWMQDGEHLPDGDWLSADNRTLTIPYNVTGKFTVIASNLVSADSKNITPIQGLGDRYVGHIMYPNMTGVKWGEGGDEGSNQTLLLPRNATDLYVMIPSEKPAVPASRDRGLLLLLLLAPLAVALLGVLIFILMRRAAAGGNHKP</sequence>
<evidence type="ECO:0000256" key="2">
    <source>
        <dbReference type="SAM" id="SignalP"/>
    </source>
</evidence>
<protein>
    <submittedName>
        <fullName evidence="3">Uncharacterized protein</fullName>
    </submittedName>
</protein>
<dbReference type="InterPro" id="IPR036179">
    <property type="entry name" value="Ig-like_dom_sf"/>
</dbReference>
<feature type="chain" id="PRO_5035201238" evidence="2">
    <location>
        <begin position="24"/>
        <end position="294"/>
    </location>
</feature>
<gene>
    <name evidence="3" type="ORF">GDO78_010212</name>
</gene>
<proteinExistence type="predicted"/>
<feature type="signal peptide" evidence="2">
    <location>
        <begin position="1"/>
        <end position="23"/>
    </location>
</feature>
<organism evidence="3 4">
    <name type="scientific">Eleutherodactylus coqui</name>
    <name type="common">Puerto Rican coqui</name>
    <dbReference type="NCBI Taxonomy" id="57060"/>
    <lineage>
        <taxon>Eukaryota</taxon>
        <taxon>Metazoa</taxon>
        <taxon>Chordata</taxon>
        <taxon>Craniata</taxon>
        <taxon>Vertebrata</taxon>
        <taxon>Euteleostomi</taxon>
        <taxon>Amphibia</taxon>
        <taxon>Batrachia</taxon>
        <taxon>Anura</taxon>
        <taxon>Neobatrachia</taxon>
        <taxon>Hyloidea</taxon>
        <taxon>Eleutherodactylidae</taxon>
        <taxon>Eleutherodactylinae</taxon>
        <taxon>Eleutherodactylus</taxon>
        <taxon>Eleutherodactylus</taxon>
    </lineage>
</organism>
<dbReference type="SUPFAM" id="SSF48726">
    <property type="entry name" value="Immunoglobulin"/>
    <property type="match status" value="1"/>
</dbReference>
<keyword evidence="1" id="KW-0472">Membrane</keyword>
<keyword evidence="1" id="KW-0812">Transmembrane</keyword>
<dbReference type="EMBL" id="WNTK01000006">
    <property type="protein sequence ID" value="KAG9480824.1"/>
    <property type="molecule type" value="Genomic_DNA"/>
</dbReference>
<dbReference type="InterPro" id="IPR013783">
    <property type="entry name" value="Ig-like_fold"/>
</dbReference>
<keyword evidence="1" id="KW-1133">Transmembrane helix</keyword>
<dbReference type="Proteomes" id="UP000770717">
    <property type="component" value="Unassembled WGS sequence"/>
</dbReference>